<dbReference type="Pfam" id="PF18823">
    <property type="entry name" value="InPase"/>
    <property type="match status" value="1"/>
</dbReference>
<evidence type="ECO:0000256" key="1">
    <source>
        <dbReference type="SAM" id="Coils"/>
    </source>
</evidence>
<feature type="compositionally biased region" description="Basic and acidic residues" evidence="2">
    <location>
        <begin position="1185"/>
        <end position="1201"/>
    </location>
</feature>
<proteinExistence type="predicted"/>
<dbReference type="Pfam" id="PF00271">
    <property type="entry name" value="Helicase_C"/>
    <property type="match status" value="1"/>
</dbReference>
<accession>A0A810A1B3</accession>
<dbReference type="SUPFAM" id="SSF53335">
    <property type="entry name" value="S-adenosyl-L-methionine-dependent methyltransferases"/>
    <property type="match status" value="1"/>
</dbReference>
<dbReference type="Gene3D" id="3.40.50.300">
    <property type="entry name" value="P-loop containing nucleotide triphosphate hydrolases"/>
    <property type="match status" value="2"/>
</dbReference>
<dbReference type="NCBIfam" id="NF032893">
    <property type="entry name" value="tail-700"/>
    <property type="match status" value="1"/>
</dbReference>
<feature type="region of interest" description="Disordered" evidence="2">
    <location>
        <begin position="354"/>
        <end position="410"/>
    </location>
</feature>
<feature type="compositionally biased region" description="Low complexity" evidence="2">
    <location>
        <begin position="1026"/>
        <end position="1053"/>
    </location>
</feature>
<sequence length="4274" mass="463868">MASSFGLNPLDQAIGDAETAYPLSPGAVNPTGPAPGLAQQGDPTDQQVSALNVKEPDTYKAMTPDEFAAFQKQQEAAKSGFFHNAATGFKSGVVGNLTLTGNAAQAFGVSLGSTELYSAGVWMQEKGKAGTEGLEPRVGSVADVHSLADFRDYAGYQAGNAVGSSVPSIVAGVAGSIVTENPILGAAGAAAIPSYLQNMGDMYGTLRDSPGIAEQVQKGNLTPQQIANYAMIAGVPLAALDMVGEAESLGLSHLLGGAINKATLGKLKASIAGRIAKQAAEGSISEGMTEGLQQAIEEGVSATLGDKDPMSKRVISVLDNAIGGLLGGGAMGSGAEGIRRAASIPQARAVGSLYEQAQNEQSQRPAAPAAPTATPAAPPPAVSPAAPAPQAAAPAPAPAPAPTGPLGRAMERGNAANMAATAEAMVPVGTRAAVSAAGGPPMNVTVQGYHADGMDVVDDSGEVHTLPMNEPDISVTPLAAAAPAPAAAPVEAPAATPAPAIVAPPAPESLANSAQDLGEGVGNIGGGIAEGLHARVWDKIQKGETKELGRPDAMLQAAKMIRAAGGLKDRAAYDAFAAEYGKIERGPTFQANMRALVQKHSPAAPPAPKPAATSEAKPIPFSYDVAGKNVAFPSDGLAALYGLGKARDSLRQSGRNTSDADKLIPAERQRVADLLGIPLEDVNLASDEYRHMVEQAAKSGGDGSRIAPEFDPKTLTAARDAWNGMSLDERKGLLETAGVKRSPKMDWDALGAPIQNKLKPVMSETRTVDAGAHEAASSPQNDEPEPTKAQIEAGNAELGHERINGMDFSFENPAGSVREDKNNTPPKWRTKMQWHYGYGRGTVGFDKDHLDVFVKPGTLVDLADSAPVYVVDQNKGNGQFDEHKAMIGASSEQEARDAYLAHYDKGWEKNIRGITEMPYGEFKQWARSEGPSKGPLVREEAKPAEKAGAALDKGAKWFSTRDRAQTYIDKKKLGATHEIVQTQKQRFEIQEKAAEAAEEVAAPADEDATVQESPASEPAEGTASDTTEAPENTPAEPAAADEGPAEGPANGAATERPAMPAYGASNKLVTAARADEIRAKLRAKIKGQLNSGIDPEVLALGAELAAFHIEAGSRKFAAFARAVAKDLGVNVSDVRKYLRAWYNGARDMMEDAGFDVAGMDSPETVRAQALVIGDQESENESGVEGGDREGVRQPESERRADPQQGSASDNPGDVEAAQSEDVGESANDGPGLRGQAGVRASGEDVAPVEGAPGGGDALHRRAGAGGAGKSNARAGKRSGGSGEGSAGEVRPLERVHPAAEKRPESVSPADTGPGDFHITDPKAIAGGGPVARFDKNKAAIELRNQLLDTGVKPTREQQAILAGYTGWGSFGQELFQGSWDHPKPKEGWEARDKWLRENLGKDEWEGLQRSIINAHYTDPPTVGAMWDMMKRAGFGGGRVLEPSIGIGNFFGLMPPDLASRSKRSGIELDPVTGSMAQMLYPEANIQIKGYEESKTPDNFYDLVIGNWPFANVKVPDRRYNRLSPSLHDYFFLKALDQTRPGGLVAGITSSSTMDKKDSSIRAEMARKGELVAAFRLPSGAFEDYAGTKVVTDIIILRKRVEPAGMVANEGWIKSVDMDTKAGQKVSVNEYYHAHPENVIGTIDYGHGTTTFRPGMIVHRPADMEQQLRRIVEMVPEGAYHSDSRGKQISYVANNIGDRTGALVKAPGGFHIVQGEHLALANDVQKWETQNKKQNAVRQAQLSSLIHMRTLYGGLLDAQREGDAVAERKALNAAYKAFVKEHGPLTESYGLGYLEKIKDPFFASLASLESKATDKKGNVSYKPAAILTENTMRGAKSIENPSVSDAFVLARNESVDPSPARIAEIAGKPEAEVRRELIDKGAAFEGPSGEFVPADIYLSGNVREKMRQAQAALEQGNKAMERNIEALQKVMPTDVPYFKIETQLGATWVPPARYAEYIAHMLGLPTSDKIEVKFQNGSWHVDFPSDFNRRPEAQSGFGMADGGGRRAVTFKRLVRAALSNQTLTVKGVDSDGNEYVDGEKTKEANEKIANMRMRFGEWLWQDPTRRVEMEREYNEVRNAYANPAYDGSFLGFPGMALSLGRGTFDLRQHQVNAIWRALVTRKSLNAHEVGTGKTFTMGGIAVESRRYGIAKKPMILAHNANSKSVAAEIQMMYPAAKVLYVDNLSPENIQTRMMQIANDDWDAVVIPHSLIDRIGFKEETLRAMAQEELDALEREAMEAAQEEGVEIKPEMWEDEEQLKKLRAPTAKDLVKQRLRIINQIKKLSQRASRDDSIAFENLGVDQLLVDEAHEFKKPPIATKMRMKGLQTQTSDRSISLMFLTKYVRAMNNGANVHLFTGTPITNTLTEVFHQMRYIMNEEMAQTGLSDWDGWFGSFAREVNDVELSSTGEYEPVTRLQAFINVPELRRMVGQYMDVVFSDDMPEMQPRTVNDKTMADKSLTEAERAELLNGRTEHAQDRPYKKVENSSADMSPEQNNVFEVVQGLARQWRQMSKKDRREAMRRGDPTVPIIYDNMAEKASFDVRLVNAIDNAGKEGTPEMEPHPDSKPARAVRNLVEIYNSHPLANQVVFMEQGMHKTVSRSEGEPGNKTQKTYKAFSTMYDMIERLVQAGIPREEIAVVTGATSKDKRKEIADKMNTGELRIVFGSTDSLGVGVNMQRNLRAMHHLDAPWMPGDLEQRNGRGQRQGNQWNTVLEHRYLTDKLDGRRWQVLAIKQKFINEFLKSDDSVRVIEGDAASDEQSDILSTFSEAAGDPRVLIREKLKKKVEQLQSRERTYLHGKADAKGAAERIRKTLPEHEQRLAEFRASGVAKQAADLMDAQRAEGFKMTLGNKAFNTRKDASDAARDLFMGGEIAIGEDKQIGTYGGIPLYGAWGRFASKPDLYVKIGNEVARSEGPSLPSLEAAIRSLREQREKKLAANVAEAQRTLAHNEAVAEEPFHFADKLAETKVQLADLEQDISANPVAPPYWLRAGAPAETEVYAGDKPLVVTGHRWTNDGYFVLAQDENGKSTAIPYMDAQDKQGMPLYQEHRFVPPTKPAPATEGEEEPAHLSSENVGEDAPYEYTDLGQFPIREGVPLGAQAQAHVLKRGIATGAEHLVAFDKNGAVISYGRGSRLNISMPPALVSAINDPNEQVVIHHNHPGDSMLSRQDIAMLTRPGLAAIWAHGHRGSVSRASLTPAGRAAVKAFGRAGATRKMAAIVKKVDEKLADGLWDAVDRGIISREEGNLAAGHFALVALQRAGVIDMTSNFRDEAQFLDRTGLSPYLDEATRIAAEEVFNGGKALSNRRAGPVRFAGDVGTALGNGQTYAEGRDAASDPDRSSPSSDSKDQGPGGEGLREEKNRLSPKSVTELSSAVKGLAEDTRGPALSLLPLNVLTDWAAPNQTAVKDYIDTKRRMDTYRNKKQNAADAIVQRWRKGVGKGGKAAKDLAGIMHNATLLGFDPARPSDGWQANATYDRLMRRYRALSPNAKAIYEEVRDAYVREADERDKVILENVSKAMDAELRNAERARERELAGIRDEGLEGDAKKKATEAAEHKFKKAQQKLKFSKKARLAALRAAFESNRVPAPYFPLARFGRYFVTARNDVGKVLSFSRAESKGELDRVTRDLRKQFPNANIETGLLEDKGSLRSQMDPRVLADIQAILGNAGVSEDVMDQVWQRYLEAMPDLSIRKSAIHRGGVAGFNTDAMRAFASHMFHSAHQMGRMKFGGDMLEHVNQAVDQAKKAGNPISAMNVANELRKRHDWVMNPQSGSWAQTATTLGFLYFLGASPASAAVNLSQTAIMGVPILGSRFGMGKATAALGRALRDFAGGKGSVETSKNLTADEKRAIADLYERGALDKSMSHDLAGVADRGTGYNPTRQRVMQAMSYLFHHAERLNREVTALAAYRLARQASASHEAAVDKAGELTWLTHFDYSNTNRPRIMQNDTAKVVLLFKNFQINMLYRLFRDTQQAFAGDTPQARKQARYQLAGIMGMHALMAGGLGVPLMKQIIIPLWKMIFGNEPDKSADEEFRDAVLNTLGPQVGGIALDGVPGYLTGTSLTKRMGMADLWFNSDDREQDAKDWWNSLANDMLGPVWGMAHNVYNGYEVIRDGKGVARGIEMMMPTEAKNLMKAWRYAQEGVVNMRGDQVVTPENIGLGDALKQALGFTPAEITEQYTRNNEKYNIDKRITNERKELLDGYARAQKSGDKAAIASALEDIREFNAVPTHAAKQIKAETLRESIRSRNRLSSRAENGLIISNKRENARLNEQMPPRVY</sequence>
<evidence type="ECO:0000259" key="3">
    <source>
        <dbReference type="PROSITE" id="PS51194"/>
    </source>
</evidence>
<feature type="region of interest" description="Disordered" evidence="2">
    <location>
        <begin position="3319"/>
        <end position="3365"/>
    </location>
</feature>
<name>A0A810A1B3_9BRAD</name>
<dbReference type="PROSITE" id="PS51194">
    <property type="entry name" value="HELICASE_CTER"/>
    <property type="match status" value="1"/>
</dbReference>
<reference evidence="4" key="1">
    <citation type="submission" date="2020-05" db="EMBL/GenBank/DDBJ databases">
        <title>Complete genome sequence of Bradyrhizobium diazoefficiens XF5 isolated from soybean nodule.</title>
        <authorList>
            <person name="Noda R."/>
            <person name="Kakizaki K."/>
            <person name="Minamisawa K."/>
        </authorList>
    </citation>
    <scope>NUCLEOTIDE SEQUENCE</scope>
    <source>
        <strain evidence="4">XF5</strain>
    </source>
</reference>
<keyword evidence="1" id="KW-0175">Coiled coil</keyword>
<dbReference type="InterPro" id="IPR029063">
    <property type="entry name" value="SAM-dependent_MTases_sf"/>
</dbReference>
<dbReference type="InterPro" id="IPR041595">
    <property type="entry name" value="Inorganic_Pase"/>
</dbReference>
<dbReference type="PANTHER" id="PTHR41313">
    <property type="entry name" value="ADENINE-SPECIFIC METHYLTRANSFERASE"/>
    <property type="match status" value="1"/>
</dbReference>
<feature type="compositionally biased region" description="Basic and acidic residues" evidence="2">
    <location>
        <begin position="3326"/>
        <end position="3336"/>
    </location>
</feature>
<dbReference type="SMART" id="SM00487">
    <property type="entry name" value="DEXDc"/>
    <property type="match status" value="1"/>
</dbReference>
<dbReference type="SUPFAM" id="SSF52540">
    <property type="entry name" value="P-loop containing nucleoside triphosphate hydrolases"/>
    <property type="match status" value="2"/>
</dbReference>
<feature type="region of interest" description="Disordered" evidence="2">
    <location>
        <begin position="1171"/>
        <end position="1330"/>
    </location>
</feature>
<feature type="compositionally biased region" description="Polar residues" evidence="2">
    <location>
        <begin position="355"/>
        <end position="364"/>
    </location>
</feature>
<dbReference type="InterPro" id="IPR027417">
    <property type="entry name" value="P-loop_NTPase"/>
</dbReference>
<feature type="domain" description="Helicase C-terminal" evidence="3">
    <location>
        <begin position="2587"/>
        <end position="2746"/>
    </location>
</feature>
<dbReference type="PANTHER" id="PTHR41313:SF1">
    <property type="entry name" value="DNA METHYLASE ADENINE-SPECIFIC DOMAIN-CONTAINING PROTEIN"/>
    <property type="match status" value="1"/>
</dbReference>
<feature type="compositionally biased region" description="Low complexity" evidence="2">
    <location>
        <begin position="383"/>
        <end position="394"/>
    </location>
</feature>
<dbReference type="InterPro" id="IPR052933">
    <property type="entry name" value="DNA_Protect_Modify"/>
</dbReference>
<dbReference type="InterPro" id="IPR014001">
    <property type="entry name" value="Helicase_ATP-bd"/>
</dbReference>
<feature type="region of interest" description="Disordered" evidence="2">
    <location>
        <begin position="991"/>
        <end position="1058"/>
    </location>
</feature>
<dbReference type="InterPro" id="IPR001650">
    <property type="entry name" value="Helicase_C-like"/>
</dbReference>
<dbReference type="RefSeq" id="WP_183117542.1">
    <property type="nucleotide sequence ID" value="NZ_AP022638.1"/>
</dbReference>
<feature type="region of interest" description="Disordered" evidence="2">
    <location>
        <begin position="764"/>
        <end position="787"/>
    </location>
</feature>
<protein>
    <recommendedName>
        <fullName evidence="3">Helicase C-terminal domain-containing protein</fullName>
    </recommendedName>
</protein>
<dbReference type="Gene3D" id="3.40.50.150">
    <property type="entry name" value="Vaccinia Virus protein VP39"/>
    <property type="match status" value="1"/>
</dbReference>
<organism evidence="4">
    <name type="scientific">Bradyrhizobium diazoefficiens</name>
    <dbReference type="NCBI Taxonomy" id="1355477"/>
    <lineage>
        <taxon>Bacteria</taxon>
        <taxon>Pseudomonadati</taxon>
        <taxon>Pseudomonadota</taxon>
        <taxon>Alphaproteobacteria</taxon>
        <taxon>Hyphomicrobiales</taxon>
        <taxon>Nitrobacteraceae</taxon>
        <taxon>Bradyrhizobium</taxon>
    </lineage>
</organism>
<feature type="compositionally biased region" description="Low complexity" evidence="2">
    <location>
        <begin position="365"/>
        <end position="375"/>
    </location>
</feature>
<dbReference type="SMART" id="SM00490">
    <property type="entry name" value="HELICc"/>
    <property type="match status" value="1"/>
</dbReference>
<gene>
    <name evidence="4" type="ORF">XF5B_39400</name>
</gene>
<dbReference type="Pfam" id="PF18858">
    <property type="entry name" value="LPD39"/>
    <property type="match status" value="1"/>
</dbReference>
<dbReference type="EMBL" id="AP023095">
    <property type="protein sequence ID" value="BCE56428.1"/>
    <property type="molecule type" value="Genomic_DNA"/>
</dbReference>
<evidence type="ECO:0000313" key="4">
    <source>
        <dbReference type="EMBL" id="BCE56428.1"/>
    </source>
</evidence>
<feature type="coiled-coil region" evidence="1">
    <location>
        <begin position="1902"/>
        <end position="1929"/>
    </location>
</feature>
<feature type="region of interest" description="Disordered" evidence="2">
    <location>
        <begin position="16"/>
        <end position="44"/>
    </location>
</feature>
<dbReference type="InterPro" id="IPR041639">
    <property type="entry name" value="LPD39"/>
</dbReference>
<feature type="compositionally biased region" description="Basic and acidic residues" evidence="2">
    <location>
        <begin position="1290"/>
        <end position="1304"/>
    </location>
</feature>
<feature type="region of interest" description="Disordered" evidence="2">
    <location>
        <begin position="3051"/>
        <end position="3074"/>
    </location>
</feature>
<evidence type="ECO:0000256" key="2">
    <source>
        <dbReference type="SAM" id="MobiDB-lite"/>
    </source>
</evidence>